<keyword evidence="4" id="KW-0131">Cell cycle</keyword>
<name>A0A075AMG6_ROZAC</name>
<sequence>MLLDKQFPVRAESVALCSTMDVFAVVCGKLVTVYRINFAKVWSVTLPFNVVTVLWKVGGKILSAVMENGRVVHLDAENSSTLHTVHLKIESKEYFRYEKFAFADGAVSAEPCSLGRMPRLSNLPRMFVIKPNDVFDMTSKKLGTSKDVLISCTKDSITLNVFGLFPINLKANDPEMVSVSEDFHSVLYISNGVLYSIDASPLEEYKSVISNMAINASTFDAYLYYVDQVLALMAKECDMLDQTIKTFTDSLQETVFEESCEDAVEEMTAKMEKWSESVQSSLKNMQVLTRVYLEPVVERMAIMMNYFKDVVVCKEEYEQMKRMITEFYEMSGQFDDGINELSEEFVKFSEWIRMCKCVIEVLDNESEVNEENVSDLEYEKIFKFLQKKRLFGNTVVNEMMRDENADGFKQRIEIIRFKANKLLEKRMDLIYDSLCSEVVGRIGSVEGGWKMYQHLNKFLLMGLMNEELALIKVGDRGNISVLKLRSENRLIDCELYGDEEVVVLFPNEFSVLNFSEYLWNECFWDSNLDLVEIIKDVESQKCEIENGKQLWTRGNISSFSVVKGRQLGLFVYQDCQQFKLFDLGDRFTVICRD</sequence>
<dbReference type="HOGENOM" id="CLU_460157_0_0_1"/>
<evidence type="ECO:0000256" key="3">
    <source>
        <dbReference type="ARBA" id="ARBA00022786"/>
    </source>
</evidence>
<keyword evidence="3" id="KW-0833">Ubl conjugation pathway</keyword>
<dbReference type="GO" id="GO:0051301">
    <property type="term" value="P:cell division"/>
    <property type="evidence" value="ECO:0007669"/>
    <property type="project" value="UniProtKB-KW"/>
</dbReference>
<dbReference type="GO" id="GO:0034399">
    <property type="term" value="C:nuclear periphery"/>
    <property type="evidence" value="ECO:0007669"/>
    <property type="project" value="TreeGrafter"/>
</dbReference>
<keyword evidence="1" id="KW-0132">Cell division</keyword>
<reference evidence="6 7" key="1">
    <citation type="journal article" date="2013" name="Curr. Biol.">
        <title>Shared signatures of parasitism and phylogenomics unite Cryptomycota and microsporidia.</title>
        <authorList>
            <person name="James T.Y."/>
            <person name="Pelin A."/>
            <person name="Bonen L."/>
            <person name="Ahrendt S."/>
            <person name="Sain D."/>
            <person name="Corradi N."/>
            <person name="Stajich J.E."/>
        </authorList>
    </citation>
    <scope>NUCLEOTIDE SEQUENCE [LARGE SCALE GENOMIC DNA]</scope>
    <source>
        <strain evidence="6 7">CSF55</strain>
    </source>
</reference>
<evidence type="ECO:0000313" key="6">
    <source>
        <dbReference type="EMBL" id="EPZ30783.1"/>
    </source>
</evidence>
<dbReference type="InterPro" id="IPR024789">
    <property type="entry name" value="APC4"/>
</dbReference>
<dbReference type="GO" id="GO:0005680">
    <property type="term" value="C:anaphase-promoting complex"/>
    <property type="evidence" value="ECO:0007669"/>
    <property type="project" value="InterPro"/>
</dbReference>
<dbReference type="Proteomes" id="UP000030755">
    <property type="component" value="Unassembled WGS sequence"/>
</dbReference>
<dbReference type="GO" id="GO:0031145">
    <property type="term" value="P:anaphase-promoting complex-dependent catabolic process"/>
    <property type="evidence" value="ECO:0007669"/>
    <property type="project" value="InterPro"/>
</dbReference>
<keyword evidence="2" id="KW-0498">Mitosis</keyword>
<evidence type="ECO:0000256" key="2">
    <source>
        <dbReference type="ARBA" id="ARBA00022776"/>
    </source>
</evidence>
<evidence type="ECO:0000256" key="1">
    <source>
        <dbReference type="ARBA" id="ARBA00022618"/>
    </source>
</evidence>
<dbReference type="InterPro" id="IPR024977">
    <property type="entry name" value="Apc4-like_WD40_dom"/>
</dbReference>
<evidence type="ECO:0000256" key="4">
    <source>
        <dbReference type="ARBA" id="ARBA00023306"/>
    </source>
</evidence>
<evidence type="ECO:0000313" key="7">
    <source>
        <dbReference type="Proteomes" id="UP000030755"/>
    </source>
</evidence>
<dbReference type="Pfam" id="PF12894">
    <property type="entry name" value="ANAPC4_WD40"/>
    <property type="match status" value="1"/>
</dbReference>
<proteinExistence type="predicted"/>
<dbReference type="AlphaFoldDB" id="A0A075AMG6"/>
<evidence type="ECO:0000259" key="5">
    <source>
        <dbReference type="Pfam" id="PF12894"/>
    </source>
</evidence>
<keyword evidence="7" id="KW-1185">Reference proteome</keyword>
<dbReference type="PANTHER" id="PTHR13260:SF0">
    <property type="entry name" value="ANAPHASE-PROMOTING COMPLEX SUBUNIT 4"/>
    <property type="match status" value="1"/>
</dbReference>
<feature type="domain" description="Anaphase-promoting complex subunit 4-like WD40" evidence="5">
    <location>
        <begin position="15"/>
        <end position="88"/>
    </location>
</feature>
<organism evidence="6 7">
    <name type="scientific">Rozella allomycis (strain CSF55)</name>
    <dbReference type="NCBI Taxonomy" id="988480"/>
    <lineage>
        <taxon>Eukaryota</taxon>
        <taxon>Fungi</taxon>
        <taxon>Fungi incertae sedis</taxon>
        <taxon>Cryptomycota</taxon>
        <taxon>Cryptomycota incertae sedis</taxon>
        <taxon>Rozella</taxon>
    </lineage>
</organism>
<protein>
    <recommendedName>
        <fullName evidence="5">Anaphase-promoting complex subunit 4-like WD40 domain-containing protein</fullName>
    </recommendedName>
</protein>
<dbReference type="EMBL" id="KE561383">
    <property type="protein sequence ID" value="EPZ30783.1"/>
    <property type="molecule type" value="Genomic_DNA"/>
</dbReference>
<dbReference type="GO" id="GO:0070979">
    <property type="term" value="P:protein K11-linked ubiquitination"/>
    <property type="evidence" value="ECO:0007669"/>
    <property type="project" value="TreeGrafter"/>
</dbReference>
<accession>A0A075AMG6</accession>
<dbReference type="PANTHER" id="PTHR13260">
    <property type="entry name" value="ANAPHASE PROMOTING COMPLEX SUBUNIT 4 APC4"/>
    <property type="match status" value="1"/>
</dbReference>
<gene>
    <name evidence="6" type="ORF">O9G_005810</name>
</gene>